<reference evidence="2" key="1">
    <citation type="submission" date="2020-06" db="EMBL/GenBank/DDBJ databases">
        <title>WGS assembly of Ceratodon purpureus strain R40.</title>
        <authorList>
            <person name="Carey S.B."/>
            <person name="Jenkins J."/>
            <person name="Shu S."/>
            <person name="Lovell J.T."/>
            <person name="Sreedasyam A."/>
            <person name="Maumus F."/>
            <person name="Tiley G.P."/>
            <person name="Fernandez-Pozo N."/>
            <person name="Barry K."/>
            <person name="Chen C."/>
            <person name="Wang M."/>
            <person name="Lipzen A."/>
            <person name="Daum C."/>
            <person name="Saski C.A."/>
            <person name="Payton A.C."/>
            <person name="Mcbreen J.C."/>
            <person name="Conrad R.E."/>
            <person name="Kollar L.M."/>
            <person name="Olsson S."/>
            <person name="Huttunen S."/>
            <person name="Landis J.B."/>
            <person name="Wickett N.J."/>
            <person name="Johnson M.G."/>
            <person name="Rensing S.A."/>
            <person name="Grimwood J."/>
            <person name="Schmutz J."/>
            <person name="Mcdaniel S.F."/>
        </authorList>
    </citation>
    <scope>NUCLEOTIDE SEQUENCE</scope>
    <source>
        <strain evidence="2">R40</strain>
    </source>
</reference>
<organism evidence="2 3">
    <name type="scientific">Ceratodon purpureus</name>
    <name type="common">Fire moss</name>
    <name type="synonym">Dicranum purpureum</name>
    <dbReference type="NCBI Taxonomy" id="3225"/>
    <lineage>
        <taxon>Eukaryota</taxon>
        <taxon>Viridiplantae</taxon>
        <taxon>Streptophyta</taxon>
        <taxon>Embryophyta</taxon>
        <taxon>Bryophyta</taxon>
        <taxon>Bryophytina</taxon>
        <taxon>Bryopsida</taxon>
        <taxon>Dicranidae</taxon>
        <taxon>Pseudoditrichales</taxon>
        <taxon>Ditrichaceae</taxon>
        <taxon>Ceratodon</taxon>
    </lineage>
</organism>
<feature type="region of interest" description="Disordered" evidence="1">
    <location>
        <begin position="551"/>
        <end position="587"/>
    </location>
</feature>
<evidence type="ECO:0000256" key="1">
    <source>
        <dbReference type="SAM" id="MobiDB-lite"/>
    </source>
</evidence>
<name>A0A8T0GNY6_CERPU</name>
<evidence type="ECO:0000313" key="2">
    <source>
        <dbReference type="EMBL" id="KAG0559448.1"/>
    </source>
</evidence>
<gene>
    <name evidence="2" type="ORF">KC19_10G105500</name>
</gene>
<feature type="compositionally biased region" description="Basic and acidic residues" evidence="1">
    <location>
        <begin position="553"/>
        <end position="563"/>
    </location>
</feature>
<proteinExistence type="predicted"/>
<protein>
    <submittedName>
        <fullName evidence="2">Uncharacterized protein</fullName>
    </submittedName>
</protein>
<dbReference type="Proteomes" id="UP000822688">
    <property type="component" value="Chromosome 10"/>
</dbReference>
<feature type="compositionally biased region" description="Basic and acidic residues" evidence="1">
    <location>
        <begin position="492"/>
        <end position="504"/>
    </location>
</feature>
<evidence type="ECO:0000313" key="3">
    <source>
        <dbReference type="Proteomes" id="UP000822688"/>
    </source>
</evidence>
<feature type="region of interest" description="Disordered" evidence="1">
    <location>
        <begin position="479"/>
        <end position="504"/>
    </location>
</feature>
<dbReference type="AlphaFoldDB" id="A0A8T0GNY6"/>
<feature type="compositionally biased region" description="Polar residues" evidence="1">
    <location>
        <begin position="479"/>
        <end position="490"/>
    </location>
</feature>
<sequence>MRCVCTFICINQTHTPFKGNEKKYLRNVCRRRVGATRVMVTDKASSFSRQICDGSFFEVFSVARLERATEMVNQVAAKGFRGQSDRAKTSMSVRLDDRKGFDHKFNKTGFKCEKKRHLYYYYVKCYEQVLRGNEASSVLAKRACSKYRRLAETNCLKPLPEGFGDFEEPKKIETLSKLIEEQLDAGVGIVEQCEDVGIQVSRSGKMEVDEDSSADLGPEYSINEMSSLDVDCVQSAARNFQGNPQGRPPTCHGLTGKIQQFVSGFKRRASGYSDILMEVQRWEQQGMEIVRKLEDRVICESLRAGNTLIRSRQEEILSELQQDIMVKDSPNQYRNPLTEGAGLQASYSQASYSQASDFGEDVERGVENFEQDPAVDSLSTASSFIVRPDHIISEALKATPSYTGRLKANLEEIHPRVAGDLQYNFSKPMMEGVGSQVSYPQANDLWSQKQYGGEYLTTMQHSGGNNVPQMIPMGYSVSTEPSNLERTTPESWAEKPGSDDGDMKPMMEVSHPQASDLWGHIQYSGTMQHSGGNSDSQMIPMGYSTEPFNLERTTPERWPEKPCSEPAFEGSPSPPWMNLWSPVRNQF</sequence>
<accession>A0A8T0GNY6</accession>
<comment type="caution">
    <text evidence="2">The sequence shown here is derived from an EMBL/GenBank/DDBJ whole genome shotgun (WGS) entry which is preliminary data.</text>
</comment>
<dbReference type="EMBL" id="CM026431">
    <property type="protein sequence ID" value="KAG0559448.1"/>
    <property type="molecule type" value="Genomic_DNA"/>
</dbReference>
<keyword evidence="3" id="KW-1185">Reference proteome</keyword>